<feature type="transmembrane region" description="Helical" evidence="7">
    <location>
        <begin position="112"/>
        <end position="133"/>
    </location>
</feature>
<keyword evidence="5 7" id="KW-0472">Membrane</keyword>
<reference evidence="10" key="2">
    <citation type="submission" date="2025-08" db="UniProtKB">
        <authorList>
            <consortium name="Ensembl"/>
        </authorList>
    </citation>
    <scope>IDENTIFICATION</scope>
</reference>
<evidence type="ECO:0000256" key="2">
    <source>
        <dbReference type="ARBA" id="ARBA00008111"/>
    </source>
</evidence>
<accession>A0AAY4DDI0</accession>
<dbReference type="Ensembl" id="ENSDCDT00010053658.1">
    <property type="protein sequence ID" value="ENSDCDP00010043592.1"/>
    <property type="gene ID" value="ENSDCDG00010027168.1"/>
</dbReference>
<comment type="similarity">
    <text evidence="2">Belongs to the TMEM106 family.</text>
</comment>
<evidence type="ECO:0000256" key="7">
    <source>
        <dbReference type="SAM" id="Phobius"/>
    </source>
</evidence>
<keyword evidence="4 7" id="KW-1133">Transmembrane helix</keyword>
<dbReference type="Pfam" id="PF07092">
    <property type="entry name" value="TMEM106"/>
    <property type="match status" value="1"/>
</dbReference>
<evidence type="ECO:0000256" key="3">
    <source>
        <dbReference type="ARBA" id="ARBA00022692"/>
    </source>
</evidence>
<evidence type="ECO:0000259" key="8">
    <source>
        <dbReference type="Pfam" id="PF07092"/>
    </source>
</evidence>
<dbReference type="Proteomes" id="UP000694580">
    <property type="component" value="Chromosome 7"/>
</dbReference>
<feature type="region of interest" description="Disordered" evidence="6">
    <location>
        <begin position="1"/>
        <end position="76"/>
    </location>
</feature>
<dbReference type="AlphaFoldDB" id="A0AAY4DDI0"/>
<feature type="compositionally biased region" description="Polar residues" evidence="6">
    <location>
        <begin position="38"/>
        <end position="48"/>
    </location>
</feature>
<evidence type="ECO:0000256" key="6">
    <source>
        <dbReference type="SAM" id="MobiDB-lite"/>
    </source>
</evidence>
<evidence type="ECO:0000256" key="1">
    <source>
        <dbReference type="ARBA" id="ARBA00004308"/>
    </source>
</evidence>
<dbReference type="PANTHER" id="PTHR28556:SF6">
    <property type="entry name" value="TRANSMEMBRANE PROTEIN 106A"/>
    <property type="match status" value="1"/>
</dbReference>
<evidence type="ECO:0000313" key="11">
    <source>
        <dbReference type="Proteomes" id="UP000694580"/>
    </source>
</evidence>
<dbReference type="Pfam" id="PF21002">
    <property type="entry name" value="TMEM106_N"/>
    <property type="match status" value="1"/>
</dbReference>
<evidence type="ECO:0000259" key="9">
    <source>
        <dbReference type="Pfam" id="PF21002"/>
    </source>
</evidence>
<dbReference type="GO" id="GO:0012505">
    <property type="term" value="C:endomembrane system"/>
    <property type="evidence" value="ECO:0007669"/>
    <property type="project" value="UniProtKB-SubCell"/>
</dbReference>
<dbReference type="PANTHER" id="PTHR28556">
    <property type="entry name" value="TRANSMEMBRANE PROTEIN 106B"/>
    <property type="match status" value="1"/>
</dbReference>
<keyword evidence="11" id="KW-1185">Reference proteome</keyword>
<feature type="domain" description="Transmembrane protein 106 N-terminal" evidence="9">
    <location>
        <begin position="66"/>
        <end position="111"/>
    </location>
</feature>
<keyword evidence="3 7" id="KW-0812">Transmembrane</keyword>
<feature type="domain" description="Transmembrane protein 106 C-terminal" evidence="8">
    <location>
        <begin position="134"/>
        <end position="210"/>
    </location>
</feature>
<comment type="subcellular location">
    <subcellularLocation>
        <location evidence="1">Endomembrane system</location>
    </subcellularLocation>
</comment>
<proteinExistence type="inferred from homology"/>
<dbReference type="InterPro" id="IPR009790">
    <property type="entry name" value="TMEM106"/>
</dbReference>
<reference evidence="10 11" key="1">
    <citation type="submission" date="2020-06" db="EMBL/GenBank/DDBJ databases">
        <authorList>
            <consortium name="Wellcome Sanger Institute Data Sharing"/>
        </authorList>
    </citation>
    <scope>NUCLEOTIDE SEQUENCE [LARGE SCALE GENOMIC DNA]</scope>
</reference>
<dbReference type="InterPro" id="IPR048509">
    <property type="entry name" value="TMEM106_C"/>
</dbReference>
<organism evidence="10 11">
    <name type="scientific">Denticeps clupeoides</name>
    <name type="common">denticle herring</name>
    <dbReference type="NCBI Taxonomy" id="299321"/>
    <lineage>
        <taxon>Eukaryota</taxon>
        <taxon>Metazoa</taxon>
        <taxon>Chordata</taxon>
        <taxon>Craniata</taxon>
        <taxon>Vertebrata</taxon>
        <taxon>Euteleostomi</taxon>
        <taxon>Actinopterygii</taxon>
        <taxon>Neopterygii</taxon>
        <taxon>Teleostei</taxon>
        <taxon>Clupei</taxon>
        <taxon>Clupeiformes</taxon>
        <taxon>Denticipitoidei</taxon>
        <taxon>Denticipitidae</taxon>
        <taxon>Denticeps</taxon>
    </lineage>
</organism>
<evidence type="ECO:0008006" key="12">
    <source>
        <dbReference type="Google" id="ProtNLM"/>
    </source>
</evidence>
<sequence>MVPPRHAVLQKQEAGTTRESVSRLGQRGQRGHAPLRSSLVSMGASQSQRAEDTGPILAQEETPKSQERQASADTVNCPTCQGTGRIPRGQEDKLVAVIPCTDQRLRPRHTKFYVCLSVGVCLLISGLVLFFLFPRSVSLSDLAVNSAYVVFTPAATNITIFNSLNISNDNFATVEASELDVRVFYLETVVGSTKVANVTKVKPRSEKMVSVWCLFFYIFKNILNNNKCDQEWNSLFCSTTLKFLSASLTLGLSKLIKHKHYFLTMGLVRWCKFKDILRVHINK</sequence>
<reference evidence="10" key="3">
    <citation type="submission" date="2025-09" db="UniProtKB">
        <authorList>
            <consortium name="Ensembl"/>
        </authorList>
    </citation>
    <scope>IDENTIFICATION</scope>
</reference>
<gene>
    <name evidence="10" type="primary">LOC114793990</name>
</gene>
<dbReference type="InterPro" id="IPR048511">
    <property type="entry name" value="TMEM106_N"/>
</dbReference>
<evidence type="ECO:0000313" key="10">
    <source>
        <dbReference type="Ensembl" id="ENSDCDP00010043592.1"/>
    </source>
</evidence>
<evidence type="ECO:0000256" key="4">
    <source>
        <dbReference type="ARBA" id="ARBA00022989"/>
    </source>
</evidence>
<evidence type="ECO:0000256" key="5">
    <source>
        <dbReference type="ARBA" id="ARBA00023136"/>
    </source>
</evidence>
<name>A0AAY4DDI0_9TELE</name>
<protein>
    <recommendedName>
        <fullName evidence="12">Transmembrane protein 106B</fullName>
    </recommendedName>
</protein>
<dbReference type="GeneTree" id="ENSGT00940000166248"/>